<dbReference type="Gene3D" id="3.20.200.10">
    <property type="entry name" value="MHCK/EF2 kinase"/>
    <property type="match status" value="1"/>
</dbReference>
<keyword evidence="4 8" id="KW-0418">Kinase</keyword>
<dbReference type="PANTHER" id="PTHR45992:SF11">
    <property type="entry name" value="ALPHA-TYPE PROTEIN KINASE DOMAIN-CONTAINING PROTEIN"/>
    <property type="match status" value="1"/>
</dbReference>
<evidence type="ECO:0000313" key="9">
    <source>
        <dbReference type="Proteomes" id="UP001163846"/>
    </source>
</evidence>
<keyword evidence="5" id="KW-0067">ATP-binding</keyword>
<feature type="domain" description="Alpha-type protein kinase" evidence="7">
    <location>
        <begin position="363"/>
        <end position="604"/>
    </location>
</feature>
<dbReference type="Pfam" id="PF02816">
    <property type="entry name" value="Alpha_kinase"/>
    <property type="match status" value="1"/>
</dbReference>
<feature type="compositionally biased region" description="Polar residues" evidence="6">
    <location>
        <begin position="293"/>
        <end position="304"/>
    </location>
</feature>
<proteinExistence type="predicted"/>
<feature type="region of interest" description="Disordered" evidence="6">
    <location>
        <begin position="229"/>
        <end position="322"/>
    </location>
</feature>
<dbReference type="CDD" id="cd04515">
    <property type="entry name" value="Alpha_kinase"/>
    <property type="match status" value="1"/>
</dbReference>
<comment type="caution">
    <text evidence="8">The sequence shown here is derived from an EMBL/GenBank/DDBJ whole genome shotgun (WGS) entry which is preliminary data.</text>
</comment>
<evidence type="ECO:0000313" key="8">
    <source>
        <dbReference type="EMBL" id="KAJ3837557.1"/>
    </source>
</evidence>
<evidence type="ECO:0000256" key="1">
    <source>
        <dbReference type="ARBA" id="ARBA00022527"/>
    </source>
</evidence>
<dbReference type="SUPFAM" id="SSF56112">
    <property type="entry name" value="Protein kinase-like (PK-like)"/>
    <property type="match status" value="1"/>
</dbReference>
<dbReference type="GO" id="GO:0004674">
    <property type="term" value="F:protein serine/threonine kinase activity"/>
    <property type="evidence" value="ECO:0007669"/>
    <property type="project" value="UniProtKB-KW"/>
</dbReference>
<keyword evidence="2" id="KW-0808">Transferase</keyword>
<reference evidence="8" key="1">
    <citation type="submission" date="2022-08" db="EMBL/GenBank/DDBJ databases">
        <authorList>
            <consortium name="DOE Joint Genome Institute"/>
            <person name="Min B."/>
            <person name="Riley R."/>
            <person name="Sierra-Patev S."/>
            <person name="Naranjo-Ortiz M."/>
            <person name="Looney B."/>
            <person name="Konkel Z."/>
            <person name="Slot J.C."/>
            <person name="Sakamoto Y."/>
            <person name="Steenwyk J.L."/>
            <person name="Rokas A."/>
            <person name="Carro J."/>
            <person name="Camarero S."/>
            <person name="Ferreira P."/>
            <person name="Molpeceres G."/>
            <person name="Ruiz-Duenas F.J."/>
            <person name="Serrano A."/>
            <person name="Henrissat B."/>
            <person name="Drula E."/>
            <person name="Hughes K.W."/>
            <person name="Mata J.L."/>
            <person name="Ishikawa N.K."/>
            <person name="Vargas-Isla R."/>
            <person name="Ushijima S."/>
            <person name="Smith C.A."/>
            <person name="Ahrendt S."/>
            <person name="Andreopoulos W."/>
            <person name="He G."/>
            <person name="Labutti K."/>
            <person name="Lipzen A."/>
            <person name="Ng V."/>
            <person name="Sandor L."/>
            <person name="Barry K."/>
            <person name="Martinez A.T."/>
            <person name="Xiao Y."/>
            <person name="Gibbons J.G."/>
            <person name="Terashima K."/>
            <person name="Hibbett D.S."/>
            <person name="Grigoriev I.V."/>
        </authorList>
    </citation>
    <scope>NUCLEOTIDE SEQUENCE</scope>
    <source>
        <strain evidence="8">TFB9207</strain>
    </source>
</reference>
<dbReference type="PANTHER" id="PTHR45992">
    <property type="entry name" value="EUKARYOTIC ELONGATION FACTOR 2 KINASE-RELATED"/>
    <property type="match status" value="1"/>
</dbReference>
<keyword evidence="9" id="KW-1185">Reference proteome</keyword>
<dbReference type="InterPro" id="IPR051852">
    <property type="entry name" value="Alpha-type_PK"/>
</dbReference>
<dbReference type="AlphaFoldDB" id="A0AA38UGQ0"/>
<keyword evidence="3" id="KW-0547">Nucleotide-binding</keyword>
<name>A0AA38UGQ0_9AGAR</name>
<evidence type="ECO:0000256" key="2">
    <source>
        <dbReference type="ARBA" id="ARBA00022679"/>
    </source>
</evidence>
<organism evidence="8 9">
    <name type="scientific">Lentinula raphanica</name>
    <dbReference type="NCBI Taxonomy" id="153919"/>
    <lineage>
        <taxon>Eukaryota</taxon>
        <taxon>Fungi</taxon>
        <taxon>Dikarya</taxon>
        <taxon>Basidiomycota</taxon>
        <taxon>Agaricomycotina</taxon>
        <taxon>Agaricomycetes</taxon>
        <taxon>Agaricomycetidae</taxon>
        <taxon>Agaricales</taxon>
        <taxon>Marasmiineae</taxon>
        <taxon>Omphalotaceae</taxon>
        <taxon>Lentinula</taxon>
    </lineage>
</organism>
<evidence type="ECO:0000256" key="5">
    <source>
        <dbReference type="ARBA" id="ARBA00022840"/>
    </source>
</evidence>
<keyword evidence="1" id="KW-0723">Serine/threonine-protein kinase</keyword>
<gene>
    <name evidence="8" type="ORF">F5878DRAFT_661998</name>
</gene>
<evidence type="ECO:0000256" key="4">
    <source>
        <dbReference type="ARBA" id="ARBA00022777"/>
    </source>
</evidence>
<accession>A0AA38UGQ0</accession>
<dbReference type="InterPro" id="IPR004166">
    <property type="entry name" value="a-kinase_dom"/>
</dbReference>
<dbReference type="GO" id="GO:0005524">
    <property type="term" value="F:ATP binding"/>
    <property type="evidence" value="ECO:0007669"/>
    <property type="project" value="UniProtKB-KW"/>
</dbReference>
<evidence type="ECO:0000256" key="6">
    <source>
        <dbReference type="SAM" id="MobiDB-lite"/>
    </source>
</evidence>
<evidence type="ECO:0000259" key="7">
    <source>
        <dbReference type="PROSITE" id="PS51158"/>
    </source>
</evidence>
<evidence type="ECO:0000256" key="3">
    <source>
        <dbReference type="ARBA" id="ARBA00022741"/>
    </source>
</evidence>
<dbReference type="InterPro" id="IPR011009">
    <property type="entry name" value="Kinase-like_dom_sf"/>
</dbReference>
<feature type="compositionally biased region" description="Low complexity" evidence="6">
    <location>
        <begin position="305"/>
        <end position="320"/>
    </location>
</feature>
<dbReference type="Proteomes" id="UP001163846">
    <property type="component" value="Unassembled WGS sequence"/>
</dbReference>
<dbReference type="EMBL" id="MU806238">
    <property type="protein sequence ID" value="KAJ3837557.1"/>
    <property type="molecule type" value="Genomic_DNA"/>
</dbReference>
<feature type="compositionally biased region" description="Low complexity" evidence="6">
    <location>
        <begin position="240"/>
        <end position="274"/>
    </location>
</feature>
<sequence length="608" mass="68185">MPELATIVDQVALPSSLSQNPRIVQQIQRLKTSEVAANVLESARVHRQSASQNRLQTVIPRAQNSSLRAATTSAIGKRQNSTTQTVLDMAQQKRLGSVQVLSSLWVSKIKRAGGKLEQLDRYSIDEMYPHDQLVKIVFDSILVKTRTAYEEGHPGTLENFTTRNVSFHAHQSKSQHSILRMVDLQDKTMNELLQHFATLGYITAQQVGIRKLSIRLVIDEKFLPEDDIWDDQVTTGSGNRSSLTSARRSSSAPVSHPTSARRSSSVLVSRATLARQSSSTLASHPIPKRKANNDLNPDTHQSRQSAATPSTPSGSGSSAPLVRKSAFRPRKLLAREVVLQRISFRTLLYNHEQRQFFLSKDLEEILLPVMWKEDEQLGLSRSRDSAYLGSGTAKHAFYAQYNGKEYAFVQCKPGCTVAENSKCLRAELENLADAHQLAEEFKEDLRKEGVKFPKFRFNYPGAFIGKLVDEDIENIAHFHEFLATPLLPCGEADSPIAKYTGNDNVGEPPRTDRSITALMHAYMHYTYVMSGKSLLICDIQGMFDDKMELCLIDPQSHSDNADIYNRSYWDGGKAKMESYVNHHIDSSNGCAQNRFCNDLQIMKIEIEN</sequence>
<protein>
    <submittedName>
        <fullName evidence="8">Kinase-like domain-containing protein</fullName>
    </submittedName>
</protein>
<dbReference type="PROSITE" id="PS51158">
    <property type="entry name" value="ALPHA_KINASE"/>
    <property type="match status" value="1"/>
</dbReference>